<reference evidence="3" key="1">
    <citation type="submission" date="2019-06" db="EMBL/GenBank/DDBJ databases">
        <authorList>
            <consortium name="Wellcome Sanger Institute Data Sharing"/>
        </authorList>
    </citation>
    <scope>NUCLEOTIDE SEQUENCE [LARGE SCALE GENOMIC DNA]</scope>
</reference>
<sequence length="90" mass="10208">MITTLGQVDSPMEESPVQRRGSRAYQIFPEINMDTEERLPSIVVEPTEQSELESGELCWPPRCYMGNNQEEDTCSQSTDKKKTTNLVSIP</sequence>
<dbReference type="AlphaFoldDB" id="A0A667WY26"/>
<dbReference type="GO" id="GO:0005634">
    <property type="term" value="C:nucleus"/>
    <property type="evidence" value="ECO:0007669"/>
    <property type="project" value="TreeGrafter"/>
</dbReference>
<dbReference type="Ensembl" id="ENSMMDT00005005509.1">
    <property type="protein sequence ID" value="ENSMMDP00005005364.1"/>
    <property type="gene ID" value="ENSMMDG00005002997.1"/>
</dbReference>
<protein>
    <recommendedName>
        <fullName evidence="2">LBH domain-containing protein</fullName>
    </recommendedName>
</protein>
<name>A0A667WY26_9TELE</name>
<accession>A0A667WY26</accession>
<organism evidence="3 4">
    <name type="scientific">Myripristis murdjan</name>
    <name type="common">pinecone soldierfish</name>
    <dbReference type="NCBI Taxonomy" id="586833"/>
    <lineage>
        <taxon>Eukaryota</taxon>
        <taxon>Metazoa</taxon>
        <taxon>Chordata</taxon>
        <taxon>Craniata</taxon>
        <taxon>Vertebrata</taxon>
        <taxon>Euteleostomi</taxon>
        <taxon>Actinopterygii</taxon>
        <taxon>Neopterygii</taxon>
        <taxon>Teleostei</taxon>
        <taxon>Neoteleostei</taxon>
        <taxon>Acanthomorphata</taxon>
        <taxon>Holocentriformes</taxon>
        <taxon>Holocentridae</taxon>
        <taxon>Myripristis</taxon>
    </lineage>
</organism>
<evidence type="ECO:0000256" key="1">
    <source>
        <dbReference type="SAM" id="MobiDB-lite"/>
    </source>
</evidence>
<dbReference type="InParanoid" id="A0A667WY26"/>
<feature type="region of interest" description="Disordered" evidence="1">
    <location>
        <begin position="70"/>
        <end position="90"/>
    </location>
</feature>
<dbReference type="PANTHER" id="PTHR14987">
    <property type="entry name" value="PROTEIN LBH-RELATED"/>
    <property type="match status" value="1"/>
</dbReference>
<reference evidence="3" key="2">
    <citation type="submission" date="2025-08" db="UniProtKB">
        <authorList>
            <consortium name="Ensembl"/>
        </authorList>
    </citation>
    <scope>IDENTIFICATION</scope>
</reference>
<dbReference type="InterPro" id="IPR038990">
    <property type="entry name" value="LBH_dom"/>
</dbReference>
<proteinExistence type="predicted"/>
<feature type="domain" description="LBH" evidence="2">
    <location>
        <begin position="34"/>
        <end position="82"/>
    </location>
</feature>
<evidence type="ECO:0000313" key="3">
    <source>
        <dbReference type="Ensembl" id="ENSMMDP00005005364.1"/>
    </source>
</evidence>
<dbReference type="GO" id="GO:0045893">
    <property type="term" value="P:positive regulation of DNA-templated transcription"/>
    <property type="evidence" value="ECO:0007669"/>
    <property type="project" value="TreeGrafter"/>
</dbReference>
<dbReference type="GeneTree" id="ENSGT00940000177367"/>
<dbReference type="InterPro" id="IPR042945">
    <property type="entry name" value="LBH_dom_prot"/>
</dbReference>
<keyword evidence="4" id="KW-1185">Reference proteome</keyword>
<dbReference type="Proteomes" id="UP000472263">
    <property type="component" value="Chromosome 14"/>
</dbReference>
<dbReference type="Pfam" id="PF15317">
    <property type="entry name" value="Lbh"/>
    <property type="match status" value="1"/>
</dbReference>
<reference evidence="3" key="3">
    <citation type="submission" date="2025-09" db="UniProtKB">
        <authorList>
            <consortium name="Ensembl"/>
        </authorList>
    </citation>
    <scope>IDENTIFICATION</scope>
</reference>
<feature type="region of interest" description="Disordered" evidence="1">
    <location>
        <begin position="1"/>
        <end position="22"/>
    </location>
</feature>
<dbReference type="PANTHER" id="PTHR14987:SF2">
    <property type="entry name" value="PROTEIN LBH"/>
    <property type="match status" value="1"/>
</dbReference>
<evidence type="ECO:0000313" key="4">
    <source>
        <dbReference type="Proteomes" id="UP000472263"/>
    </source>
</evidence>
<evidence type="ECO:0000259" key="2">
    <source>
        <dbReference type="Pfam" id="PF15317"/>
    </source>
</evidence>